<dbReference type="AlphaFoldDB" id="A0A0D9YR78"/>
<keyword evidence="1" id="KW-0472">Membrane</keyword>
<keyword evidence="3" id="KW-1185">Reference proteome</keyword>
<accession>A0A0D9YR78</accession>
<feature type="transmembrane region" description="Helical" evidence="1">
    <location>
        <begin position="39"/>
        <end position="57"/>
    </location>
</feature>
<name>A0A0D9YR78_9ORYZ</name>
<reference evidence="2" key="2">
    <citation type="submission" date="2018-05" db="EMBL/GenBank/DDBJ databases">
        <title>OgluRS3 (Oryza glumaepatula Reference Sequence Version 3).</title>
        <authorList>
            <person name="Zhang J."/>
            <person name="Kudrna D."/>
            <person name="Lee S."/>
            <person name="Talag J."/>
            <person name="Welchert J."/>
            <person name="Wing R.A."/>
        </authorList>
    </citation>
    <scope>NUCLEOTIDE SEQUENCE [LARGE SCALE GENOMIC DNA]</scope>
</reference>
<dbReference type="HOGENOM" id="CLU_167135_0_0_1"/>
<dbReference type="Proteomes" id="UP000026961">
    <property type="component" value="Chromosome 2"/>
</dbReference>
<evidence type="ECO:0000313" key="3">
    <source>
        <dbReference type="Proteomes" id="UP000026961"/>
    </source>
</evidence>
<proteinExistence type="predicted"/>
<sequence length="128" mass="14101">MENNRPSSADSSPSPDRSTGFQAACIAASRHGGCTVLGFSYGSFVVFVACCGVLCVVDSGRGPEADYVFSPREMDPRVGMVMQMAWYQHQASLKCIYIVIGTQKLQLPRQEIKMSRMEDRIRTKQTGL</sequence>
<keyword evidence="1" id="KW-1133">Transmembrane helix</keyword>
<reference evidence="2" key="1">
    <citation type="submission" date="2015-04" db="UniProtKB">
        <authorList>
            <consortium name="EnsemblPlants"/>
        </authorList>
    </citation>
    <scope>IDENTIFICATION</scope>
</reference>
<dbReference type="Gramene" id="OGLUM02G14050.1">
    <property type="protein sequence ID" value="OGLUM02G14050.1"/>
    <property type="gene ID" value="OGLUM02G14050"/>
</dbReference>
<evidence type="ECO:0000256" key="1">
    <source>
        <dbReference type="SAM" id="Phobius"/>
    </source>
</evidence>
<protein>
    <submittedName>
        <fullName evidence="2">Uncharacterized protein</fullName>
    </submittedName>
</protein>
<dbReference type="EnsemblPlants" id="OGLUM02G14050.1">
    <property type="protein sequence ID" value="OGLUM02G14050.1"/>
    <property type="gene ID" value="OGLUM02G14050"/>
</dbReference>
<keyword evidence="1" id="KW-0812">Transmembrane</keyword>
<evidence type="ECO:0000313" key="2">
    <source>
        <dbReference type="EnsemblPlants" id="OGLUM02G14050.1"/>
    </source>
</evidence>
<organism evidence="2">
    <name type="scientific">Oryza glumipatula</name>
    <dbReference type="NCBI Taxonomy" id="40148"/>
    <lineage>
        <taxon>Eukaryota</taxon>
        <taxon>Viridiplantae</taxon>
        <taxon>Streptophyta</taxon>
        <taxon>Embryophyta</taxon>
        <taxon>Tracheophyta</taxon>
        <taxon>Spermatophyta</taxon>
        <taxon>Magnoliopsida</taxon>
        <taxon>Liliopsida</taxon>
        <taxon>Poales</taxon>
        <taxon>Poaceae</taxon>
        <taxon>BOP clade</taxon>
        <taxon>Oryzoideae</taxon>
        <taxon>Oryzeae</taxon>
        <taxon>Oryzinae</taxon>
        <taxon>Oryza</taxon>
    </lineage>
</organism>